<sequence length="271" mass="29137">MAGLFALYMKRASREQELASMSTPLDSILSWLDETLQPGSFRDYCPNGLQVEGKAEVVKLATGVTANQAVLDKAIDWGADALLVHHGYFWKGEAAPVVGMKRNRLAALLSNEVSLLAYHLPLDAHPTLGNNARLGQLLGIASVAPLQPEDPYSVGNVGDLEVSAGTLCDKLRALTGRDPMLIGDRERTLKRVAWCTGAAQSYIDAAVVAGADAFITGEISEQTVHVAREEGIAFIAAGHHATERYGVQAVGEALARKFSLEHRFFDEDNPA</sequence>
<comment type="caution">
    <text evidence="3">The sequence shown here is derived from an EMBL/GenBank/DDBJ whole genome shotgun (WGS) entry which is preliminary data.</text>
</comment>
<accession>A0ABT3SR93</accession>
<dbReference type="SUPFAM" id="SSF102705">
    <property type="entry name" value="NIF3 (NGG1p interacting factor 3)-like"/>
    <property type="match status" value="1"/>
</dbReference>
<organism evidence="3 4">
    <name type="scientific">Candidatus Seongchinamella marina</name>
    <dbReference type="NCBI Taxonomy" id="2518990"/>
    <lineage>
        <taxon>Bacteria</taxon>
        <taxon>Pseudomonadati</taxon>
        <taxon>Pseudomonadota</taxon>
        <taxon>Gammaproteobacteria</taxon>
        <taxon>Cellvibrionales</taxon>
        <taxon>Halieaceae</taxon>
        <taxon>Seongchinamella</taxon>
    </lineage>
</organism>
<dbReference type="PANTHER" id="PTHR13799:SF14">
    <property type="entry name" value="GTP CYCLOHYDROLASE 1 TYPE 2 HOMOLOG"/>
    <property type="match status" value="1"/>
</dbReference>
<gene>
    <name evidence="3" type="ORF">EYC87_02735</name>
</gene>
<dbReference type="Pfam" id="PF01784">
    <property type="entry name" value="DUF34_NIF3"/>
    <property type="match status" value="1"/>
</dbReference>
<dbReference type="InterPro" id="IPR002678">
    <property type="entry name" value="DUF34/NIF3"/>
</dbReference>
<dbReference type="PANTHER" id="PTHR13799">
    <property type="entry name" value="NGG1 INTERACTING FACTOR 3"/>
    <property type="match status" value="1"/>
</dbReference>
<dbReference type="InterPro" id="IPR036069">
    <property type="entry name" value="DUF34/NIF3_sf"/>
</dbReference>
<keyword evidence="4" id="KW-1185">Reference proteome</keyword>
<dbReference type="Proteomes" id="UP001143307">
    <property type="component" value="Unassembled WGS sequence"/>
</dbReference>
<evidence type="ECO:0000256" key="1">
    <source>
        <dbReference type="ARBA" id="ARBA00006964"/>
    </source>
</evidence>
<reference evidence="3" key="1">
    <citation type="submission" date="2019-02" db="EMBL/GenBank/DDBJ databases">
        <authorList>
            <person name="Li S.-H."/>
        </authorList>
    </citation>
    <scope>NUCLEOTIDE SEQUENCE</scope>
    <source>
        <strain evidence="3">IMCC8485</strain>
    </source>
</reference>
<protein>
    <submittedName>
        <fullName evidence="3">Nif3-like dinuclear metal center hexameric protein</fullName>
    </submittedName>
</protein>
<proteinExistence type="inferred from homology"/>
<dbReference type="Gene3D" id="3.40.1390.30">
    <property type="entry name" value="NIF3 (NGG1p interacting factor 3)-like"/>
    <property type="match status" value="2"/>
</dbReference>
<dbReference type="EMBL" id="SHNP01000001">
    <property type="protein sequence ID" value="MCX2972507.1"/>
    <property type="molecule type" value="Genomic_DNA"/>
</dbReference>
<evidence type="ECO:0000256" key="2">
    <source>
        <dbReference type="ARBA" id="ARBA00022723"/>
    </source>
</evidence>
<dbReference type="NCBIfam" id="TIGR00486">
    <property type="entry name" value="YbgI_SA1388"/>
    <property type="match status" value="1"/>
</dbReference>
<evidence type="ECO:0000313" key="4">
    <source>
        <dbReference type="Proteomes" id="UP001143307"/>
    </source>
</evidence>
<name>A0ABT3SR93_9GAMM</name>
<keyword evidence="2" id="KW-0479">Metal-binding</keyword>
<evidence type="ECO:0000313" key="3">
    <source>
        <dbReference type="EMBL" id="MCX2972507.1"/>
    </source>
</evidence>
<comment type="similarity">
    <text evidence="1">Belongs to the GTP cyclohydrolase I type 2/NIF3 family.</text>
</comment>